<dbReference type="EMBL" id="FNOK01000115">
    <property type="protein sequence ID" value="SDZ58365.1"/>
    <property type="molecule type" value="Genomic_DNA"/>
</dbReference>
<keyword evidence="6" id="KW-1185">Reference proteome</keyword>
<evidence type="ECO:0000259" key="4">
    <source>
        <dbReference type="Pfam" id="PF13579"/>
    </source>
</evidence>
<name>A0A1H3U988_9PSEU</name>
<dbReference type="Pfam" id="PF00534">
    <property type="entry name" value="Glycos_transf_1"/>
    <property type="match status" value="1"/>
</dbReference>
<gene>
    <name evidence="5" type="ORF">SAMN05216215_11155</name>
</gene>
<feature type="domain" description="Glycosyl transferase family 1" evidence="3">
    <location>
        <begin position="193"/>
        <end position="356"/>
    </location>
</feature>
<feature type="domain" description="Glycosyltransferase subfamily 4-like N-terminal" evidence="4">
    <location>
        <begin position="11"/>
        <end position="174"/>
    </location>
</feature>
<organism evidence="5 6">
    <name type="scientific">Saccharopolyspora shandongensis</name>
    <dbReference type="NCBI Taxonomy" id="418495"/>
    <lineage>
        <taxon>Bacteria</taxon>
        <taxon>Bacillati</taxon>
        <taxon>Actinomycetota</taxon>
        <taxon>Actinomycetes</taxon>
        <taxon>Pseudonocardiales</taxon>
        <taxon>Pseudonocardiaceae</taxon>
        <taxon>Saccharopolyspora</taxon>
    </lineage>
</organism>
<accession>A0A1H3U988</accession>
<dbReference type="Proteomes" id="UP000199529">
    <property type="component" value="Unassembled WGS sequence"/>
</dbReference>
<dbReference type="GO" id="GO:0016757">
    <property type="term" value="F:glycosyltransferase activity"/>
    <property type="evidence" value="ECO:0007669"/>
    <property type="project" value="UniProtKB-KW"/>
</dbReference>
<dbReference type="InterPro" id="IPR001296">
    <property type="entry name" value="Glyco_trans_1"/>
</dbReference>
<evidence type="ECO:0000256" key="1">
    <source>
        <dbReference type="ARBA" id="ARBA00022676"/>
    </source>
</evidence>
<protein>
    <submittedName>
        <fullName evidence="5">Glycosyltransferase involved in cell wall bisynthesis</fullName>
    </submittedName>
</protein>
<evidence type="ECO:0000313" key="5">
    <source>
        <dbReference type="EMBL" id="SDZ58365.1"/>
    </source>
</evidence>
<sequence>MHDYLGHPFQAELSRELARRGHCVRHVYCSTIAVGQGKLQVGETDSDRLSITGMPRQGHRGSGPGTYGQDVGGLIRDFAPHVVISGNSPVPVQRHIQQTCAEWGIRFVYWLQDVYSARAPSGETGHHDEWERTARCEKATLLSSDAVVAIAEPFAAFVRQCGVPSENITVIENWAPLAEMECDSDDWAPARSDRSSGEHIFLYSGTLDDRHGADLLVRLAKACDARNSGVVYVVSEGTGRLALERARQLGIRRLQLYDFQPYDRVPSMFAAADVLLAGLSTAAGQMSVPSKVLAYLCAGRPVLAAIPSTNRAAQLLEETGAGLVVNPDDPDEYVAAAFALLADSARRQRMGEAGQQYARRAFAIEPIATRFEEVLVP</sequence>
<dbReference type="Gene3D" id="3.40.50.2000">
    <property type="entry name" value="Glycogen Phosphorylase B"/>
    <property type="match status" value="2"/>
</dbReference>
<dbReference type="CDD" id="cd03794">
    <property type="entry name" value="GT4_WbuB-like"/>
    <property type="match status" value="1"/>
</dbReference>
<dbReference type="AlphaFoldDB" id="A0A1H3U988"/>
<dbReference type="Pfam" id="PF13579">
    <property type="entry name" value="Glyco_trans_4_4"/>
    <property type="match status" value="1"/>
</dbReference>
<evidence type="ECO:0000256" key="2">
    <source>
        <dbReference type="ARBA" id="ARBA00022679"/>
    </source>
</evidence>
<proteinExistence type="predicted"/>
<dbReference type="InterPro" id="IPR028098">
    <property type="entry name" value="Glyco_trans_4-like_N"/>
</dbReference>
<evidence type="ECO:0000259" key="3">
    <source>
        <dbReference type="Pfam" id="PF00534"/>
    </source>
</evidence>
<dbReference type="PANTHER" id="PTHR12526">
    <property type="entry name" value="GLYCOSYLTRANSFERASE"/>
    <property type="match status" value="1"/>
</dbReference>
<keyword evidence="2 5" id="KW-0808">Transferase</keyword>
<evidence type="ECO:0000313" key="6">
    <source>
        <dbReference type="Proteomes" id="UP000199529"/>
    </source>
</evidence>
<dbReference type="SUPFAM" id="SSF53756">
    <property type="entry name" value="UDP-Glycosyltransferase/glycogen phosphorylase"/>
    <property type="match status" value="1"/>
</dbReference>
<keyword evidence="1" id="KW-0328">Glycosyltransferase</keyword>
<dbReference type="RefSeq" id="WP_093278945.1">
    <property type="nucleotide sequence ID" value="NZ_FNOK01000115.1"/>
</dbReference>
<reference evidence="6" key="1">
    <citation type="submission" date="2016-10" db="EMBL/GenBank/DDBJ databases">
        <authorList>
            <person name="Varghese N."/>
            <person name="Submissions S."/>
        </authorList>
    </citation>
    <scope>NUCLEOTIDE SEQUENCE [LARGE SCALE GENOMIC DNA]</scope>
    <source>
        <strain evidence="6">CGMCC 4.3530</strain>
    </source>
</reference>
<dbReference type="STRING" id="418495.SAMN05216215_11155"/>
<dbReference type="OrthoDB" id="3180470at2"/>